<accession>A0A250IMT3</accession>
<dbReference type="AlphaFoldDB" id="A0A250IMT3"/>
<keyword evidence="3" id="KW-1185">Reference proteome</keyword>
<protein>
    <submittedName>
        <fullName evidence="2">Lipoprotein</fullName>
    </submittedName>
</protein>
<dbReference type="Proteomes" id="UP000217289">
    <property type="component" value="Chromosome"/>
</dbReference>
<evidence type="ECO:0000313" key="2">
    <source>
        <dbReference type="EMBL" id="ATB32477.1"/>
    </source>
</evidence>
<dbReference type="OrthoDB" id="5381440at2"/>
<evidence type="ECO:0000313" key="3">
    <source>
        <dbReference type="Proteomes" id="UP000217289"/>
    </source>
</evidence>
<dbReference type="RefSeq" id="WP_095980650.1">
    <property type="nucleotide sequence ID" value="NZ_CP022163.1"/>
</dbReference>
<sequence>MSPHPFRLVLLAAALAASGCGAPPESVGEHLGLELVMEQAVADELGSFQVVVLPDGRSRRCVDLQRSCVQQQVKANEPLVIQDTAGKTGRALLFPTKLSEGVQELGVNIPVGRDYVVIIEALSRTSPPRFLGSSCNYLGAVSPRNDPLIAAPITLAAVDCDPTFPP</sequence>
<evidence type="ECO:0000256" key="1">
    <source>
        <dbReference type="SAM" id="SignalP"/>
    </source>
</evidence>
<dbReference type="PROSITE" id="PS51257">
    <property type="entry name" value="PROKAR_LIPOPROTEIN"/>
    <property type="match status" value="1"/>
</dbReference>
<dbReference type="EMBL" id="CP022163">
    <property type="protein sequence ID" value="ATB32477.1"/>
    <property type="molecule type" value="Genomic_DNA"/>
</dbReference>
<keyword evidence="1" id="KW-0732">Signal</keyword>
<name>A0A250IMT3_9BACT</name>
<gene>
    <name evidence="2" type="ORF">MEBOL_005957</name>
</gene>
<organism evidence="2 3">
    <name type="scientific">Melittangium boletus DSM 14713</name>
    <dbReference type="NCBI Taxonomy" id="1294270"/>
    <lineage>
        <taxon>Bacteria</taxon>
        <taxon>Pseudomonadati</taxon>
        <taxon>Myxococcota</taxon>
        <taxon>Myxococcia</taxon>
        <taxon>Myxococcales</taxon>
        <taxon>Cystobacterineae</taxon>
        <taxon>Archangiaceae</taxon>
        <taxon>Melittangium</taxon>
    </lineage>
</organism>
<feature type="chain" id="PRO_5011970375" evidence="1">
    <location>
        <begin position="23"/>
        <end position="166"/>
    </location>
</feature>
<proteinExistence type="predicted"/>
<dbReference type="KEGG" id="mbd:MEBOL_005957"/>
<reference evidence="2 3" key="1">
    <citation type="submission" date="2017-06" db="EMBL/GenBank/DDBJ databases">
        <authorList>
            <person name="Kim H.J."/>
            <person name="Triplett B.A."/>
        </authorList>
    </citation>
    <scope>NUCLEOTIDE SEQUENCE [LARGE SCALE GENOMIC DNA]</scope>
    <source>
        <strain evidence="2 3">DSM 14713</strain>
    </source>
</reference>
<keyword evidence="2" id="KW-0449">Lipoprotein</keyword>
<feature type="signal peptide" evidence="1">
    <location>
        <begin position="1"/>
        <end position="22"/>
    </location>
</feature>